<feature type="compositionally biased region" description="Low complexity" evidence="10">
    <location>
        <begin position="14"/>
        <end position="36"/>
    </location>
</feature>
<evidence type="ECO:0000256" key="4">
    <source>
        <dbReference type="ARBA" id="ARBA00017497"/>
    </source>
</evidence>
<dbReference type="SUPFAM" id="SSF53335">
    <property type="entry name" value="S-adenosyl-L-methionine-dependent methyltransferases"/>
    <property type="match status" value="1"/>
</dbReference>
<keyword evidence="6 8" id="KW-0808">Transferase</keyword>
<dbReference type="Pfam" id="PF04072">
    <property type="entry name" value="LCM"/>
    <property type="match status" value="1"/>
</dbReference>
<dbReference type="PANTHER" id="PTHR13600">
    <property type="entry name" value="LEUCINE CARBOXYL METHYLTRANSFERASE"/>
    <property type="match status" value="1"/>
</dbReference>
<evidence type="ECO:0000256" key="10">
    <source>
        <dbReference type="SAM" id="MobiDB-lite"/>
    </source>
</evidence>
<comment type="similarity">
    <text evidence="2 8">Belongs to the methyltransferase superfamily. LCMT family.</text>
</comment>
<sequence length="391" mass="41828">MSGLSLGVPRSRRAAAPGSDGVAGSSSAPSSSTFASDQAVRATDSDALLSRLSAMRAGYLPSESFSAHFVPMGTPQPLPRRPPIINIGTALRCRRLDECVERFLSEGEGKKQIVSLGAGSDARFWRIQAEEKLDVRLARYVELDFPQLTRAKIERIARSEPLRKRVGGTGPQGMRVEQNGSALHTSRLHILPCDLRQIATAPPSSLDEGSASHISESLLSVLDASLPTLLLAECVLAYLPSASSQALLQWFAQRFGKLEVLAYDMCIGGDAGATAAGTAPSRFGQVMLSNLGARGLDLPGARGLTTPEAYAGLFERTLSACAEGDSTQSEAQSLKHVWSALPAEERVRLSRLEGLDEVEELEMLLSHYCVSWAKRSGTPAAQEALEERAAE</sequence>
<feature type="binding site" evidence="9">
    <location>
        <position position="117"/>
    </location>
    <ligand>
        <name>S-adenosyl-L-methionine</name>
        <dbReference type="ChEBI" id="CHEBI:59789"/>
    </ligand>
</feature>
<accession>A0A316Z3F5</accession>
<evidence type="ECO:0000313" key="11">
    <source>
        <dbReference type="EMBL" id="PWN96081.1"/>
    </source>
</evidence>
<evidence type="ECO:0000256" key="6">
    <source>
        <dbReference type="ARBA" id="ARBA00022679"/>
    </source>
</evidence>
<evidence type="ECO:0000256" key="2">
    <source>
        <dbReference type="ARBA" id="ARBA00010703"/>
    </source>
</evidence>
<dbReference type="GO" id="GO:0032259">
    <property type="term" value="P:methylation"/>
    <property type="evidence" value="ECO:0007669"/>
    <property type="project" value="UniProtKB-KW"/>
</dbReference>
<proteinExistence type="inferred from homology"/>
<evidence type="ECO:0000256" key="8">
    <source>
        <dbReference type="PIRNR" id="PIRNR016305"/>
    </source>
</evidence>
<keyword evidence="12" id="KW-1185">Reference proteome</keyword>
<dbReference type="Gene3D" id="3.40.50.150">
    <property type="entry name" value="Vaccinia Virus protein VP39"/>
    <property type="match status" value="1"/>
</dbReference>
<dbReference type="EC" id="2.1.1.233" evidence="3 8"/>
<organism evidence="11 12">
    <name type="scientific">Tilletiopsis washingtonensis</name>
    <dbReference type="NCBI Taxonomy" id="58919"/>
    <lineage>
        <taxon>Eukaryota</taxon>
        <taxon>Fungi</taxon>
        <taxon>Dikarya</taxon>
        <taxon>Basidiomycota</taxon>
        <taxon>Ustilaginomycotina</taxon>
        <taxon>Exobasidiomycetes</taxon>
        <taxon>Entylomatales</taxon>
        <taxon>Entylomatales incertae sedis</taxon>
        <taxon>Tilletiopsis</taxon>
    </lineage>
</organism>
<dbReference type="PIRSF" id="PIRSF016305">
    <property type="entry name" value="LCM_mtfrase"/>
    <property type="match status" value="1"/>
</dbReference>
<name>A0A316Z3F5_9BASI</name>
<evidence type="ECO:0000256" key="5">
    <source>
        <dbReference type="ARBA" id="ARBA00022603"/>
    </source>
</evidence>
<feature type="binding site" evidence="9">
    <location>
        <position position="92"/>
    </location>
    <ligand>
        <name>S-adenosyl-L-methionine</name>
        <dbReference type="ChEBI" id="CHEBI:59789"/>
    </ligand>
</feature>
<evidence type="ECO:0000313" key="12">
    <source>
        <dbReference type="Proteomes" id="UP000245946"/>
    </source>
</evidence>
<comment type="function">
    <text evidence="8">Methylates the carboxyl group of the C-terminal leucine residue of protein phosphatase 2A catalytic subunits to form alpha-leucine ester residues.</text>
</comment>
<reference evidence="11 12" key="1">
    <citation type="journal article" date="2018" name="Mol. Biol. Evol.">
        <title>Broad Genomic Sampling Reveals a Smut Pathogenic Ancestry of the Fungal Clade Ustilaginomycotina.</title>
        <authorList>
            <person name="Kijpornyongpan T."/>
            <person name="Mondo S.J."/>
            <person name="Barry K."/>
            <person name="Sandor L."/>
            <person name="Lee J."/>
            <person name="Lipzen A."/>
            <person name="Pangilinan J."/>
            <person name="LaButti K."/>
            <person name="Hainaut M."/>
            <person name="Henrissat B."/>
            <person name="Grigoriev I.V."/>
            <person name="Spatafora J.W."/>
            <person name="Aime M.C."/>
        </authorList>
    </citation>
    <scope>NUCLEOTIDE SEQUENCE [LARGE SCALE GENOMIC DNA]</scope>
    <source>
        <strain evidence="11 12">MCA 4186</strain>
    </source>
</reference>
<dbReference type="AlphaFoldDB" id="A0A316Z3F5"/>
<dbReference type="EMBL" id="KZ819301">
    <property type="protein sequence ID" value="PWN96081.1"/>
    <property type="molecule type" value="Genomic_DNA"/>
</dbReference>
<dbReference type="GO" id="GO:0018423">
    <property type="term" value="F:protein C-terminal leucine carboxyl O-methyltransferase activity"/>
    <property type="evidence" value="ECO:0007669"/>
    <property type="project" value="UniProtKB-EC"/>
</dbReference>
<dbReference type="STRING" id="58919.A0A316Z3F5"/>
<evidence type="ECO:0000256" key="3">
    <source>
        <dbReference type="ARBA" id="ARBA00012834"/>
    </source>
</evidence>
<gene>
    <name evidence="11" type="ORF">FA09DRAFT_105847</name>
</gene>
<feature type="region of interest" description="Disordered" evidence="10">
    <location>
        <begin position="1"/>
        <end position="38"/>
    </location>
</feature>
<dbReference type="Proteomes" id="UP000245946">
    <property type="component" value="Unassembled WGS sequence"/>
</dbReference>
<comment type="catalytic activity">
    <reaction evidence="1 8">
        <text>[phosphatase 2A protein]-C-terminal L-leucine + S-adenosyl-L-methionine = [phosphatase 2A protein]-C-terminal L-leucine methyl ester + S-adenosyl-L-homocysteine</text>
        <dbReference type="Rhea" id="RHEA:48544"/>
        <dbReference type="Rhea" id="RHEA-COMP:12134"/>
        <dbReference type="Rhea" id="RHEA-COMP:12135"/>
        <dbReference type="ChEBI" id="CHEBI:57856"/>
        <dbReference type="ChEBI" id="CHEBI:59789"/>
        <dbReference type="ChEBI" id="CHEBI:90516"/>
        <dbReference type="ChEBI" id="CHEBI:90517"/>
        <dbReference type="EC" id="2.1.1.233"/>
    </reaction>
</comment>
<dbReference type="OrthoDB" id="203237at2759"/>
<keyword evidence="5 8" id="KW-0489">Methyltransferase</keyword>
<dbReference type="InterPro" id="IPR029063">
    <property type="entry name" value="SAM-dependent_MTases_sf"/>
</dbReference>
<feature type="binding site" evidence="9">
    <location>
        <position position="233"/>
    </location>
    <ligand>
        <name>S-adenosyl-L-methionine</name>
        <dbReference type="ChEBI" id="CHEBI:59789"/>
    </ligand>
</feature>
<feature type="binding site" evidence="9">
    <location>
        <begin position="194"/>
        <end position="195"/>
    </location>
    <ligand>
        <name>S-adenosyl-L-methionine</name>
        <dbReference type="ChEBI" id="CHEBI:59789"/>
    </ligand>
</feature>
<evidence type="ECO:0000256" key="1">
    <source>
        <dbReference type="ARBA" id="ARBA00000724"/>
    </source>
</evidence>
<dbReference type="GeneID" id="37266515"/>
<evidence type="ECO:0000256" key="7">
    <source>
        <dbReference type="ARBA" id="ARBA00022691"/>
    </source>
</evidence>
<evidence type="ECO:0000256" key="9">
    <source>
        <dbReference type="PIRSR" id="PIRSR016305-1"/>
    </source>
</evidence>
<dbReference type="PANTHER" id="PTHR13600:SF21">
    <property type="entry name" value="LEUCINE CARBOXYL METHYLTRANSFERASE 1"/>
    <property type="match status" value="1"/>
</dbReference>
<dbReference type="InterPro" id="IPR007213">
    <property type="entry name" value="Ppm1/Ppm2/Tcmp"/>
</dbReference>
<protein>
    <recommendedName>
        <fullName evidence="4 8">Leucine carboxyl methyltransferase 1</fullName>
        <ecNumber evidence="3 8">2.1.1.233</ecNumber>
    </recommendedName>
</protein>
<dbReference type="InterPro" id="IPR016651">
    <property type="entry name" value="LCMT1"/>
</dbReference>
<keyword evidence="7 8" id="KW-0949">S-adenosyl-L-methionine</keyword>
<dbReference type="RefSeq" id="XP_025596360.1">
    <property type="nucleotide sequence ID" value="XM_025738969.1"/>
</dbReference>